<dbReference type="VEuPathDB" id="GiardiaDB:QR46_4185"/>
<reference evidence="2 3" key="2">
    <citation type="journal article" date="2013" name="Genome Biol. Evol.">
        <title>Genome sequencing of Giardia lamblia genotypes A2 and B isolates (DH and GS) and comparative analysis with the genomes of genotypes A1 and E (WB and Pig).</title>
        <authorList>
            <person name="Adam R.D."/>
            <person name="Dahlstrom E.W."/>
            <person name="Martens C.A."/>
            <person name="Bruno D.P."/>
            <person name="Barbian K.D."/>
            <person name="Ricklefs S.M."/>
            <person name="Hernandez M.M."/>
            <person name="Narla N.P."/>
            <person name="Patel R.B."/>
            <person name="Porcella S.F."/>
            <person name="Nash T.E."/>
        </authorList>
    </citation>
    <scope>NUCLEOTIDE SEQUENCE [LARGE SCALE GENOMIC DNA]</scope>
    <source>
        <strain evidence="2 3">DH</strain>
    </source>
</reference>
<dbReference type="VEuPathDB" id="GiardiaDB:GL50803_0015548"/>
<proteinExistence type="predicted"/>
<reference evidence="3" key="1">
    <citation type="submission" date="2012-02" db="EMBL/GenBank/DDBJ databases">
        <title>Genome sequencing of Giardia lamblia Genotypes A2 and B isolates (DH and GS) and comparative analysis with the genomes of Genotypes A1 and E (WB and Pig).</title>
        <authorList>
            <person name="Adam R."/>
            <person name="Dahlstrom E."/>
            <person name="Martens C."/>
            <person name="Bruno D."/>
            <person name="Barbian K."/>
            <person name="Porcella S.F."/>
            <person name="Nash T."/>
        </authorList>
    </citation>
    <scope>NUCLEOTIDE SEQUENCE</scope>
    <source>
        <strain evidence="3">DH</strain>
    </source>
</reference>
<comment type="caution">
    <text evidence="2">The sequence shown here is derived from an EMBL/GenBank/DDBJ whole genome shotgun (WGS) entry which is preliminary data.</text>
</comment>
<dbReference type="GO" id="GO:0007165">
    <property type="term" value="P:signal transduction"/>
    <property type="evidence" value="ECO:0007669"/>
    <property type="project" value="TreeGrafter"/>
</dbReference>
<evidence type="ECO:0000313" key="3">
    <source>
        <dbReference type="Proteomes" id="UP000018320"/>
    </source>
</evidence>
<dbReference type="Proteomes" id="UP000018320">
    <property type="component" value="Unassembled WGS sequence"/>
</dbReference>
<dbReference type="InterPro" id="IPR011009">
    <property type="entry name" value="Kinase-like_dom_sf"/>
</dbReference>
<dbReference type="Pfam" id="PF00069">
    <property type="entry name" value="Pkinase"/>
    <property type="match status" value="1"/>
</dbReference>
<dbReference type="InterPro" id="IPR000719">
    <property type="entry name" value="Prot_kinase_dom"/>
</dbReference>
<dbReference type="InterPro" id="IPR052751">
    <property type="entry name" value="Plant_MAPKKK"/>
</dbReference>
<gene>
    <name evidence="2" type="ORF">DHA2_153024</name>
</gene>
<dbReference type="EMBL" id="AHGT01000087">
    <property type="protein sequence ID" value="ESU35342.1"/>
    <property type="molecule type" value="Genomic_DNA"/>
</dbReference>
<dbReference type="VEuPathDB" id="GiardiaDB:GL50581_1209"/>
<dbReference type="PANTHER" id="PTHR48011:SF4">
    <property type="entry name" value="MITOGEN-ACTIVATED PROTEIN KINASE KINASE KINASE 19"/>
    <property type="match status" value="1"/>
</dbReference>
<dbReference type="SMART" id="SM00220">
    <property type="entry name" value="S_TKc"/>
    <property type="match status" value="1"/>
</dbReference>
<keyword evidence="2" id="KW-0808">Transferase</keyword>
<dbReference type="PROSITE" id="PS50011">
    <property type="entry name" value="PROTEIN_KINASE_DOM"/>
    <property type="match status" value="1"/>
</dbReference>
<dbReference type="SUPFAM" id="SSF56112">
    <property type="entry name" value="Protein kinase-like (PK-like)"/>
    <property type="match status" value="1"/>
</dbReference>
<feature type="domain" description="Protein kinase" evidence="1">
    <location>
        <begin position="697"/>
        <end position="1061"/>
    </location>
</feature>
<dbReference type="PANTHER" id="PTHR48011">
    <property type="entry name" value="CCR4-NOT TRANSCRIPTIONAL COMPLEX SUBUNIT CAF120-RELATED"/>
    <property type="match status" value="1"/>
</dbReference>
<protein>
    <submittedName>
        <fullName evidence="2">Serine/threonine protein kinase</fullName>
    </submittedName>
</protein>
<evidence type="ECO:0000259" key="1">
    <source>
        <dbReference type="PROSITE" id="PS50011"/>
    </source>
</evidence>
<keyword evidence="2" id="KW-0723">Serine/threonine-protein kinase</keyword>
<evidence type="ECO:0000313" key="2">
    <source>
        <dbReference type="EMBL" id="ESU35342.1"/>
    </source>
</evidence>
<dbReference type="GO" id="GO:0004674">
    <property type="term" value="F:protein serine/threonine kinase activity"/>
    <property type="evidence" value="ECO:0007669"/>
    <property type="project" value="UniProtKB-KW"/>
</dbReference>
<accession>V6TA76</accession>
<dbReference type="VEuPathDB" id="GiardiaDB:DHA2_153024"/>
<sequence length="1072" mass="120431">MDVLEDMLFLSPKNCLQPTSLGHRKMLNLDDCTRFHSDIAIIASHYISHLARCYVVTQESLKILDGVTHAEISNFTFPFNGMVGSTLEQHKSLTISPSAVSGRIINAHFYLTSLSINLVLVFSPGWICHISNHVLVHIENLQENLSASTIFNYKNEYLLTVCSAKSINVLTLESLSQRTHLSTPAVTLSGSRQEVDTDEHSYPVEVVVSWPLQAVLYNTGHCGLYKLQGLDKHSLGLNLVFLGLLDLLHVDSTETRYVTSLSNLSIAGCIHTTTSSGEAALSFAYIYYLESSVRVDTMDLAASIRSLTESGFLSKIRAMRAEFLSLPTPSVTAQFYNVSVASPLSQLFLTSSANTLPTKILSLYATERHLVLHLMDDSVAVYSIKKVDTEARVVSLADAEAFQPIHRHMRSRLASRAYSPTEVEFIVENDATFDRHIVLECRIKQLINRSRTNNAIVENRVPFLAKSLGHVGTIMGVDDPADHTSSVETASTLPQIRFKPEEKDRDMLAVIYSSTVFFFPVAFLTIHGTPGLPANFLPEILTTYSMARFGCTGEDSRADYLKEELDIHSDNVKEMLASENASSIYGSMQLTPHPLLLPTQKSRDRQKYLSIVQAMFPEQAFFLEEVARMVNDPFYLDNADYLVCMGSLLAVFNSFRAEQRTLELRSYDAGLKSVMAAICTTFPPVAVIKNRFIILPQKTKITAGYGFSTKMPKTNSFNVMLPAWDLLQHTVLSAKIFPMTLSGKQFLRVYRQLSHRGILSFVGCGTAINNAFYVFTESPPKIKLSRVFQYDEEALQLFRSERRIRVFIRSLLQAINFLYSNDTKLIHRDLRPNQIWVKKNSNGDPVAKIYHMGFMYPLSANEPMEHNTIWVAPEVVCGGIDTKSDIWSVGTLTFRLLETLVNLHQGRRGHNLNNLFCPSFADISKVPSFAPGSGERSLLVANNSSVIYQMMLMSSDKVEVAPNRYAVYTVKNCDAAIEKAKVPWSMRRAYFASTGILPWYDLNYAKPGAQKEECGNLDTFFETAIYSQIISANAVDFIKRCWTFNLDLRWSPELMLTHPWLISRPKQLLIQN</sequence>
<dbReference type="Gene3D" id="1.10.510.10">
    <property type="entry name" value="Transferase(Phosphotransferase) domain 1"/>
    <property type="match status" value="1"/>
</dbReference>
<name>V6TA76_GIAIN</name>
<organism evidence="2 3">
    <name type="scientific">Giardia intestinalis</name>
    <name type="common">Giardia lamblia</name>
    <dbReference type="NCBI Taxonomy" id="5741"/>
    <lineage>
        <taxon>Eukaryota</taxon>
        <taxon>Metamonada</taxon>
        <taxon>Diplomonadida</taxon>
        <taxon>Hexamitidae</taxon>
        <taxon>Giardiinae</taxon>
        <taxon>Giardia</taxon>
    </lineage>
</organism>
<dbReference type="GO" id="GO:0005524">
    <property type="term" value="F:ATP binding"/>
    <property type="evidence" value="ECO:0007669"/>
    <property type="project" value="InterPro"/>
</dbReference>
<keyword evidence="2" id="KW-0418">Kinase</keyword>
<dbReference type="AlphaFoldDB" id="V6TA76"/>